<dbReference type="GO" id="GO:0035556">
    <property type="term" value="P:intracellular signal transduction"/>
    <property type="evidence" value="ECO:0007669"/>
    <property type="project" value="InterPro"/>
</dbReference>
<dbReference type="PROSITE" id="PS50191">
    <property type="entry name" value="CRAL_TRIO"/>
    <property type="match status" value="1"/>
</dbReference>
<evidence type="ECO:0000259" key="7">
    <source>
        <dbReference type="PROSITE" id="PS50002"/>
    </source>
</evidence>
<dbReference type="SUPFAM" id="SSF50729">
    <property type="entry name" value="PH domain-like"/>
    <property type="match status" value="1"/>
</dbReference>
<dbReference type="InterPro" id="IPR051336">
    <property type="entry name" value="RhoGEF_Guanine_NuclExch_SF"/>
</dbReference>
<dbReference type="PROSITE" id="PS00741">
    <property type="entry name" value="DH_1"/>
    <property type="match status" value="1"/>
</dbReference>
<dbReference type="InterPro" id="IPR001452">
    <property type="entry name" value="SH3_domain"/>
</dbReference>
<sequence length="1103" mass="125012">MELNRVSLLCQDITRLWLQLKVMTDEIMQQESSPLCAADISPDLRKQFAFLSGGRGQNGSPIIIFPEYPAFGELEEQEFHNVLTYLTSIPSLSSTGVGFILVIDRRQDRWASVKGTLLRIAGSFPGNLQLVLVLRPTTLFQRTISDILFKFNKDEFKMKVPVIMLSSVTELHSYIDRTQLTQELGGTQEYCHEKWISHRTAIEGFALMVKKTAQTLQSFGTELAETELPNDVEATSNLLTIHTEKKDKMKDDLRIALCQGGRLLESINEPLVKDPDYTMNQDELENLATVQRLLGQLDETETAFDDFWDKHQTKLEQCLQLRHFEQDYREVRAHLDLVYERLSSFSEVGISPAHAEHILKELTNHEERACEVLDRALSLACDADLLIEASHYAVDSILPKCSELRVVCEEISGVLNVKKAHLLKAMELHQCLEKASKWCEDGIYLLASQPVDKCQSQDGAEAALQEIERYVDTANQHKLTDLSVIWRDYESVLTQDFRDQVDKVFQKQLSMQEMFEKRRVSLKKLAAKQTRPVQPVAPRPEAIIKSPILSPAHREKSIEGDIINGNCRKGEMHLQNEGSRHTSVSDEEENFAVLRRHVMNELLETERAYVEELLCVLEGYAAEMDNPAMAHLIPNTLLHKKDILFGNMPEIYQFHKKTFLRELETYTDYPELVGRCFLERMTDLQIYEKYCQNKPRSESLWRQCSDCAFFQECQKKLEHKLGLDSYLLKPVQRITKYQLLLKELLKYSKGCDGEEDLQEALSSILGILKAVNDSMHLIAITGYEGNLSDLGRLMMQGSFSVWTEHKKGHAKVKDLARFKPMQRHLFLHEKCLLFCKKREENGEGYEKAPSYSFKHSLNMSAVGITENAKGDNKKFEIWCNSREEVYIVQAPTPEIKTAWVNEIRKVLTGQLKACREARQQKGTDQLTPTSSGLTLSPFKTNPKTLKKTEPTAADPGAPAVLKNNDKVKGFTKASLSMDASEENDGYSSAEDPMNSDPEDEGGKKLSPGKYVVVADHEKSGPQELTVKSGDTVELVREGDDGRWFVRNLRTNKEGWVPAANLLTLIRESKSSQSLSSSEGSGSGNLSTSSSCSETYTSFSDIKT</sequence>
<dbReference type="PROSITE" id="PS50003">
    <property type="entry name" value="PH_DOMAIN"/>
    <property type="match status" value="1"/>
</dbReference>
<dbReference type="InterPro" id="IPR011993">
    <property type="entry name" value="PH-like_dom_sf"/>
</dbReference>
<evidence type="ECO:0000313" key="11">
    <source>
        <dbReference type="EMBL" id="KAK7165912.1"/>
    </source>
</evidence>
<feature type="region of interest" description="Disordered" evidence="6">
    <location>
        <begin position="1068"/>
        <end position="1103"/>
    </location>
</feature>
<dbReference type="InterPro" id="IPR001331">
    <property type="entry name" value="GDS_CDC24_CS"/>
</dbReference>
<dbReference type="Gene3D" id="2.30.30.40">
    <property type="entry name" value="SH3 Domains"/>
    <property type="match status" value="1"/>
</dbReference>
<dbReference type="GO" id="GO:0035025">
    <property type="term" value="P:positive regulation of Rho protein signal transduction"/>
    <property type="evidence" value="ECO:0007669"/>
    <property type="project" value="TreeGrafter"/>
</dbReference>
<dbReference type="FunFam" id="2.30.29.30:FF:000078">
    <property type="entry name" value="Guanine nucleotide exchange factor DBS"/>
    <property type="match status" value="1"/>
</dbReference>
<feature type="domain" description="SH3" evidence="7">
    <location>
        <begin position="1005"/>
        <end position="1066"/>
    </location>
</feature>
<dbReference type="Pfam" id="PF00621">
    <property type="entry name" value="RhoGEF"/>
    <property type="match status" value="1"/>
</dbReference>
<dbReference type="Pfam" id="PF13716">
    <property type="entry name" value="CRAL_TRIO_2"/>
    <property type="match status" value="1"/>
</dbReference>
<dbReference type="EMBL" id="JAYKXH010000006">
    <property type="protein sequence ID" value="KAK7165912.1"/>
    <property type="molecule type" value="Genomic_DNA"/>
</dbReference>
<evidence type="ECO:0000256" key="2">
    <source>
        <dbReference type="ARBA" id="ARBA00022553"/>
    </source>
</evidence>
<evidence type="ECO:0000256" key="5">
    <source>
        <dbReference type="PROSITE-ProRule" id="PRU00192"/>
    </source>
</evidence>
<dbReference type="InterPro" id="IPR035532">
    <property type="entry name" value="DBS_SH3"/>
</dbReference>
<dbReference type="InterPro" id="IPR000219">
    <property type="entry name" value="DH_dom"/>
</dbReference>
<evidence type="ECO:0000256" key="1">
    <source>
        <dbReference type="ARBA" id="ARBA00022443"/>
    </source>
</evidence>
<evidence type="ECO:0000259" key="8">
    <source>
        <dbReference type="PROSITE" id="PS50003"/>
    </source>
</evidence>
<dbReference type="CDD" id="cd01227">
    <property type="entry name" value="PH_Dbs"/>
    <property type="match status" value="1"/>
</dbReference>
<comment type="similarity">
    <text evidence="4">Belongs to the MCF2 family.</text>
</comment>
<dbReference type="AlphaFoldDB" id="A0AAN9D7L5"/>
<dbReference type="SMART" id="SM00516">
    <property type="entry name" value="SEC14"/>
    <property type="match status" value="1"/>
</dbReference>
<dbReference type="PROSITE" id="PS50002">
    <property type="entry name" value="SH3"/>
    <property type="match status" value="1"/>
</dbReference>
<evidence type="ECO:0008006" key="13">
    <source>
        <dbReference type="Google" id="ProtNLM"/>
    </source>
</evidence>
<comment type="caution">
    <text evidence="11">The sequence shown here is derived from an EMBL/GenBank/DDBJ whole genome shotgun (WGS) entry which is preliminary data.</text>
</comment>
<dbReference type="SUPFAM" id="SSF48065">
    <property type="entry name" value="DBL homology domain (DH-domain)"/>
    <property type="match status" value="1"/>
</dbReference>
<dbReference type="InterPro" id="IPR056466">
    <property type="entry name" value="Spectrin_DBS"/>
</dbReference>
<proteinExistence type="inferred from homology"/>
<dbReference type="InterPro" id="IPR035534">
    <property type="entry name" value="DBS_PH"/>
</dbReference>
<dbReference type="SMART" id="SM00325">
    <property type="entry name" value="RhoGEF"/>
    <property type="match status" value="1"/>
</dbReference>
<evidence type="ECO:0000256" key="6">
    <source>
        <dbReference type="SAM" id="MobiDB-lite"/>
    </source>
</evidence>
<dbReference type="Proteomes" id="UP001364617">
    <property type="component" value="Unassembled WGS sequence"/>
</dbReference>
<dbReference type="Pfam" id="PF23289">
    <property type="entry name" value="Spectrin_5"/>
    <property type="match status" value="1"/>
</dbReference>
<organism evidence="11 12">
    <name type="scientific">Phoxinus phoxinus</name>
    <name type="common">Eurasian minnow</name>
    <dbReference type="NCBI Taxonomy" id="58324"/>
    <lineage>
        <taxon>Eukaryota</taxon>
        <taxon>Metazoa</taxon>
        <taxon>Chordata</taxon>
        <taxon>Craniata</taxon>
        <taxon>Vertebrata</taxon>
        <taxon>Euteleostomi</taxon>
        <taxon>Actinopterygii</taxon>
        <taxon>Neopterygii</taxon>
        <taxon>Teleostei</taxon>
        <taxon>Ostariophysi</taxon>
        <taxon>Cypriniformes</taxon>
        <taxon>Leuciscidae</taxon>
        <taxon>Phoxininae</taxon>
        <taxon>Phoxinus</taxon>
    </lineage>
</organism>
<feature type="region of interest" description="Disordered" evidence="6">
    <location>
        <begin position="918"/>
        <end position="1006"/>
    </location>
</feature>
<gene>
    <name evidence="11" type="ORF">R3I93_005864</name>
</gene>
<dbReference type="PROSITE" id="PS50010">
    <property type="entry name" value="DH_2"/>
    <property type="match status" value="1"/>
</dbReference>
<reference evidence="11 12" key="1">
    <citation type="submission" date="2024-02" db="EMBL/GenBank/DDBJ databases">
        <title>Chromosome-level genome assembly of the Eurasian Minnow (Phoxinus phoxinus).</title>
        <authorList>
            <person name="Oriowo T.O."/>
            <person name="Martin S."/>
            <person name="Stange M."/>
            <person name="Chrysostomakis Y."/>
            <person name="Brown T."/>
            <person name="Winkler S."/>
            <person name="Kukowka S."/>
            <person name="Myers E.W."/>
            <person name="Bohne A."/>
        </authorList>
    </citation>
    <scope>NUCLEOTIDE SEQUENCE [LARGE SCALE GENOMIC DNA]</scope>
    <source>
        <strain evidence="11">ZFMK-TIS-60720</strain>
        <tissue evidence="11">Whole Organism</tissue>
    </source>
</reference>
<dbReference type="GO" id="GO:0005085">
    <property type="term" value="F:guanyl-nucleotide exchange factor activity"/>
    <property type="evidence" value="ECO:0007669"/>
    <property type="project" value="UniProtKB-KW"/>
</dbReference>
<evidence type="ECO:0000256" key="4">
    <source>
        <dbReference type="ARBA" id="ARBA00049987"/>
    </source>
</evidence>
<feature type="compositionally biased region" description="Low complexity" evidence="6">
    <location>
        <begin position="1070"/>
        <end position="1103"/>
    </location>
</feature>
<dbReference type="CDD" id="cd00160">
    <property type="entry name" value="RhoGEF"/>
    <property type="match status" value="1"/>
</dbReference>
<keyword evidence="12" id="KW-1185">Reference proteome</keyword>
<dbReference type="SUPFAM" id="SSF46966">
    <property type="entry name" value="Spectrin repeat"/>
    <property type="match status" value="1"/>
</dbReference>
<name>A0AAN9D7L5_9TELE</name>
<dbReference type="InterPro" id="IPR036028">
    <property type="entry name" value="SH3-like_dom_sf"/>
</dbReference>
<dbReference type="InterPro" id="IPR055251">
    <property type="entry name" value="SOS1_NGEF_PH"/>
</dbReference>
<dbReference type="CDD" id="cd11857">
    <property type="entry name" value="SH3_DBS"/>
    <property type="match status" value="1"/>
</dbReference>
<evidence type="ECO:0000259" key="9">
    <source>
        <dbReference type="PROSITE" id="PS50010"/>
    </source>
</evidence>
<feature type="domain" description="PH" evidence="8">
    <location>
        <begin position="792"/>
        <end position="908"/>
    </location>
</feature>
<feature type="domain" description="CRAL-TRIO" evidence="10">
    <location>
        <begin position="20"/>
        <end position="192"/>
    </location>
</feature>
<accession>A0AAN9D7L5</accession>
<dbReference type="Gene3D" id="1.20.58.60">
    <property type="match status" value="1"/>
</dbReference>
<evidence type="ECO:0000259" key="10">
    <source>
        <dbReference type="PROSITE" id="PS50191"/>
    </source>
</evidence>
<dbReference type="PANTHER" id="PTHR22826">
    <property type="entry name" value="RHO GUANINE EXCHANGE FACTOR-RELATED"/>
    <property type="match status" value="1"/>
</dbReference>
<dbReference type="Pfam" id="PF22697">
    <property type="entry name" value="SOS1_NGEF_PH"/>
    <property type="match status" value="1"/>
</dbReference>
<evidence type="ECO:0000313" key="12">
    <source>
        <dbReference type="Proteomes" id="UP001364617"/>
    </source>
</evidence>
<dbReference type="SUPFAM" id="SSF50044">
    <property type="entry name" value="SH3-domain"/>
    <property type="match status" value="1"/>
</dbReference>
<keyword evidence="1 5" id="KW-0728">SH3 domain</keyword>
<protein>
    <recommendedName>
        <fullName evidence="13">Guanine nucleotide exchange factor DBS</fullName>
    </recommendedName>
</protein>
<dbReference type="CDD" id="cd00170">
    <property type="entry name" value="SEC14"/>
    <property type="match status" value="1"/>
</dbReference>
<dbReference type="InterPro" id="IPR001849">
    <property type="entry name" value="PH_domain"/>
</dbReference>
<evidence type="ECO:0000256" key="3">
    <source>
        <dbReference type="ARBA" id="ARBA00022658"/>
    </source>
</evidence>
<keyword evidence="2" id="KW-0597">Phosphoprotein</keyword>
<dbReference type="Gene3D" id="2.30.29.30">
    <property type="entry name" value="Pleckstrin-homology domain (PH domain)/Phosphotyrosine-binding domain (PTB)"/>
    <property type="match status" value="1"/>
</dbReference>
<feature type="domain" description="DH" evidence="9">
    <location>
        <begin position="594"/>
        <end position="774"/>
    </location>
</feature>
<dbReference type="Gene3D" id="1.20.900.10">
    <property type="entry name" value="Dbl homology (DH) domain"/>
    <property type="match status" value="1"/>
</dbReference>
<dbReference type="InterPro" id="IPR036865">
    <property type="entry name" value="CRAL-TRIO_dom_sf"/>
</dbReference>
<dbReference type="SUPFAM" id="SSF52087">
    <property type="entry name" value="CRAL/TRIO domain"/>
    <property type="match status" value="1"/>
</dbReference>
<dbReference type="SMART" id="SM00233">
    <property type="entry name" value="PH"/>
    <property type="match status" value="1"/>
</dbReference>
<dbReference type="InterPro" id="IPR001251">
    <property type="entry name" value="CRAL-TRIO_dom"/>
</dbReference>
<dbReference type="InterPro" id="IPR035899">
    <property type="entry name" value="DBL_dom_sf"/>
</dbReference>
<feature type="compositionally biased region" description="Polar residues" evidence="6">
    <location>
        <begin position="922"/>
        <end position="943"/>
    </location>
</feature>
<dbReference type="SMART" id="SM00326">
    <property type="entry name" value="SH3"/>
    <property type="match status" value="1"/>
</dbReference>
<dbReference type="PANTHER" id="PTHR22826:SF115">
    <property type="entry name" value="GUANINE NUCLEOTIDE EXCHANGE FACTOR DBS"/>
    <property type="match status" value="1"/>
</dbReference>
<dbReference type="Pfam" id="PF07653">
    <property type="entry name" value="SH3_2"/>
    <property type="match status" value="1"/>
</dbReference>
<dbReference type="GO" id="GO:0005737">
    <property type="term" value="C:cytoplasm"/>
    <property type="evidence" value="ECO:0007669"/>
    <property type="project" value="TreeGrafter"/>
</dbReference>
<keyword evidence="3" id="KW-0344">Guanine-nucleotide releasing factor</keyword>